<dbReference type="AlphaFoldDB" id="A0A1Y3BE68"/>
<evidence type="ECO:0000313" key="1">
    <source>
        <dbReference type="EMBL" id="OTF77475.1"/>
    </source>
</evidence>
<gene>
    <name evidence="1" type="ORF">BLA29_004683</name>
</gene>
<organism evidence="1 2">
    <name type="scientific">Euroglyphus maynei</name>
    <name type="common">Mayne's house dust mite</name>
    <dbReference type="NCBI Taxonomy" id="6958"/>
    <lineage>
        <taxon>Eukaryota</taxon>
        <taxon>Metazoa</taxon>
        <taxon>Ecdysozoa</taxon>
        <taxon>Arthropoda</taxon>
        <taxon>Chelicerata</taxon>
        <taxon>Arachnida</taxon>
        <taxon>Acari</taxon>
        <taxon>Acariformes</taxon>
        <taxon>Sarcoptiformes</taxon>
        <taxon>Astigmata</taxon>
        <taxon>Psoroptidia</taxon>
        <taxon>Analgoidea</taxon>
        <taxon>Pyroglyphidae</taxon>
        <taxon>Pyroglyphinae</taxon>
        <taxon>Euroglyphus</taxon>
    </lineage>
</organism>
<name>A0A1Y3BE68_EURMA</name>
<evidence type="ECO:0000313" key="2">
    <source>
        <dbReference type="Proteomes" id="UP000194236"/>
    </source>
</evidence>
<protein>
    <submittedName>
        <fullName evidence="1">Uncharacterized protein</fullName>
    </submittedName>
</protein>
<dbReference type="Proteomes" id="UP000194236">
    <property type="component" value="Unassembled WGS sequence"/>
</dbReference>
<comment type="caution">
    <text evidence="1">The sequence shown here is derived from an EMBL/GenBank/DDBJ whole genome shotgun (WGS) entry which is preliminary data.</text>
</comment>
<proteinExistence type="predicted"/>
<reference evidence="1 2" key="1">
    <citation type="submission" date="2017-03" db="EMBL/GenBank/DDBJ databases">
        <title>Genome Survey of Euroglyphus maynei.</title>
        <authorList>
            <person name="Arlian L.G."/>
            <person name="Morgan M.S."/>
            <person name="Rider S.D."/>
        </authorList>
    </citation>
    <scope>NUCLEOTIDE SEQUENCE [LARGE SCALE GENOMIC DNA]</scope>
    <source>
        <strain evidence="1">Arlian Lab</strain>
        <tissue evidence="1">Whole body</tissue>
    </source>
</reference>
<dbReference type="EMBL" id="MUJZ01032368">
    <property type="protein sequence ID" value="OTF77475.1"/>
    <property type="molecule type" value="Genomic_DNA"/>
</dbReference>
<keyword evidence="2" id="KW-1185">Reference proteome</keyword>
<accession>A0A1Y3BE68</accession>
<sequence length="105" mass="12324">MSSSFDENDEDENDHKIVGNATAINKANESIFKFNQMNRIQYNNNANNNSNNILQTFSNKTTNRILQWMSTNWNDRDYNFSSIDARRYLPPIYQSSKNIAKTIRH</sequence>